<organism evidence="2 3">
    <name type="scientific">Menidia menidia</name>
    <name type="common">Atlantic silverside</name>
    <dbReference type="NCBI Taxonomy" id="238744"/>
    <lineage>
        <taxon>Eukaryota</taxon>
        <taxon>Metazoa</taxon>
        <taxon>Chordata</taxon>
        <taxon>Craniata</taxon>
        <taxon>Vertebrata</taxon>
        <taxon>Euteleostomi</taxon>
        <taxon>Actinopterygii</taxon>
        <taxon>Neopterygii</taxon>
        <taxon>Teleostei</taxon>
        <taxon>Neoteleostei</taxon>
        <taxon>Acanthomorphata</taxon>
        <taxon>Ovalentaria</taxon>
        <taxon>Atherinomorphae</taxon>
        <taxon>Atheriniformes</taxon>
        <taxon>Atherinopsidae</taxon>
        <taxon>Menidiinae</taxon>
        <taxon>Menidia</taxon>
    </lineage>
</organism>
<name>A0A8S4BIK9_9TELE</name>
<dbReference type="OrthoDB" id="10037236at2759"/>
<evidence type="ECO:0000313" key="3">
    <source>
        <dbReference type="Proteomes" id="UP000677803"/>
    </source>
</evidence>
<sequence>MEGYIGGANANEANASSGPASGTVNEAGDCASGDKTQMLDAESLLLATSITQWFILRTISLKMYRRPERKLNSPAWHSLLLNVINKQQRMHPDGVHILAESDLKTVLPNSTNTLTLDHYQTQLQNNNPPYLRKSDHLSMPLIPAYTPLRHRSFIKTVTTWPEDALSVLQDCFQHTDWDLFEHQDNTHTQTATWSSVWNFWVIDRVLYNMARADLNKGVKNTKEKADQSELLVEEPYSFFAGFESLHKHSSAPALQPATFPGVHISNELSCTDNISAVIKKTQQLRHSLRVPRKNNLLLASDCSSVVSLLTDCSTTWYRSCREADRVRLQRTVNTAQRIVETNIYSTGYLTRARKIIQDSSHPGSQLMELMPSGRSHRCLETKPKRFFFIGHHYCELRCDDVVMCATRDTNTPDHFFSTTKHPYLSIPCAPLRHPNYRITQIGPPTGRD</sequence>
<feature type="region of interest" description="Disordered" evidence="1">
    <location>
        <begin position="1"/>
        <end position="29"/>
    </location>
</feature>
<gene>
    <name evidence="2" type="ORF">MMEN_LOCUS18721</name>
</gene>
<comment type="caution">
    <text evidence="2">The sequence shown here is derived from an EMBL/GenBank/DDBJ whole genome shotgun (WGS) entry which is preliminary data.</text>
</comment>
<evidence type="ECO:0000256" key="1">
    <source>
        <dbReference type="SAM" id="MobiDB-lite"/>
    </source>
</evidence>
<protein>
    <submittedName>
        <fullName evidence="2">(Atlantic silverside) hypothetical protein</fullName>
    </submittedName>
</protein>
<accession>A0A8S4BIK9</accession>
<keyword evidence="3" id="KW-1185">Reference proteome</keyword>
<feature type="compositionally biased region" description="Low complexity" evidence="1">
    <location>
        <begin position="7"/>
        <end position="22"/>
    </location>
</feature>
<reference evidence="2" key="1">
    <citation type="submission" date="2021-05" db="EMBL/GenBank/DDBJ databases">
        <authorList>
            <person name="Tigano A."/>
        </authorList>
    </citation>
    <scope>NUCLEOTIDE SEQUENCE</scope>
</reference>
<proteinExistence type="predicted"/>
<dbReference type="AlphaFoldDB" id="A0A8S4BIK9"/>
<dbReference type="EMBL" id="CAJRST010037777">
    <property type="protein sequence ID" value="CAG6007061.1"/>
    <property type="molecule type" value="Genomic_DNA"/>
</dbReference>
<evidence type="ECO:0000313" key="2">
    <source>
        <dbReference type="EMBL" id="CAG6007061.1"/>
    </source>
</evidence>
<dbReference type="Proteomes" id="UP000677803">
    <property type="component" value="Unassembled WGS sequence"/>
</dbReference>